<keyword evidence="4" id="KW-1185">Reference proteome</keyword>
<accession>A0A7W8FYX7</accession>
<evidence type="ECO:0000256" key="2">
    <source>
        <dbReference type="SAM" id="SignalP"/>
    </source>
</evidence>
<sequence length="1000" mass="105071">MSTRSLHGTLLLFGLALAGRIHAEALPFAPEEALAAVTGITLAQAVDLDADGDEDILAARGGGSGEIGWLRNDRSGFAAFEVLHTISEEPPSAKGAKGALSDAVTLTLADLDADHQLDLVVGAENRRLYWIRRNGFTPGGAPDFSERGRAGAGFDGIVAVAAGRLDADQYPDLLVVNAADPYLYVLPNNGTRPIEFREPDPLPVGNTVDAVEAAVLADLDDDGLLDVAYAGPSAGGFQEGLSVASVFRFAGTANEGLEGPMPVFERNAGAGLRPRFDLFAAAPLDTTGPALVFATTVFDDAVPLLSEVRVLHSVGGGAFGDAVVLDSSNDARHRAVAFEDLDRNGDADLLLARSDALLRVENSALPPAGGAVALPVDGDAGRVLLAFDVDLDGDRDIVRARDDGSLHLLRNTRLHGRSFVDDFVPRTAVDVADDGAPFVGTVEIARVPGRQRFAPDTLLFTDFTAGRLHRMGGFFRAPPPLEDLFVLTPPTLVLDDVGAARRLAIADLDLDGDADFLLGNGESAAAPAAGQNRMFVGRMRRDGVDVLPLGCTEADDLRGVAVGDMTGDGVPEIAYAAEDNDRVALVFRIDCLDEFLVSTPQLGLPNRPNAVAIADLDGDLFGDLVVAARADDEGDTMGDLLGWYRFDPAGGGALEPLRRIGRVDGARELLVVDLDRDGRPDLVTSAGSTPEDPARGAVLLFRNLGPQAQPDALFEAPRVLLGGVVGPGGAAFSDIDHDGDLDLFAPSEAVASSAEQRAQCGVAFAEQIGPLQFAAARCLDRGTLEGRYSRVALADLDGDGVDDVGATSFPDGRLGLFAAHRPFQFLLRLRDEPTQRLIGEGTESCPYALALDHLGHPGEGPMGVSSLRVDVPDFSTPALIGALVLRRDDGDGVPEPDDDTELGRDALAEINEVATGMRWTLDVPPAAADAAVLPGSALHWLCVLGPPRIANTRLRLGIVQTQARLVDLEGGVAVDGLQRNAIAPGFELRARRVFSDGLEE</sequence>
<dbReference type="InterPro" id="IPR013517">
    <property type="entry name" value="FG-GAP"/>
</dbReference>
<dbReference type="AlphaFoldDB" id="A0A7W8FYX7"/>
<protein>
    <recommendedName>
        <fullName evidence="5">VCBS repeat-containing protein</fullName>
    </recommendedName>
</protein>
<dbReference type="Pfam" id="PF13517">
    <property type="entry name" value="FG-GAP_3"/>
    <property type="match status" value="2"/>
</dbReference>
<comment type="caution">
    <text evidence="3">The sequence shown here is derived from an EMBL/GenBank/DDBJ whole genome shotgun (WGS) entry which is preliminary data.</text>
</comment>
<evidence type="ECO:0000256" key="1">
    <source>
        <dbReference type="ARBA" id="ARBA00022729"/>
    </source>
</evidence>
<dbReference type="InterPro" id="IPR028994">
    <property type="entry name" value="Integrin_alpha_N"/>
</dbReference>
<evidence type="ECO:0000313" key="4">
    <source>
        <dbReference type="Proteomes" id="UP000521199"/>
    </source>
</evidence>
<evidence type="ECO:0008006" key="5">
    <source>
        <dbReference type="Google" id="ProtNLM"/>
    </source>
</evidence>
<dbReference type="Proteomes" id="UP000521199">
    <property type="component" value="Unassembled WGS sequence"/>
</dbReference>
<feature type="chain" id="PRO_5031480133" description="VCBS repeat-containing protein" evidence="2">
    <location>
        <begin position="24"/>
        <end position="1000"/>
    </location>
</feature>
<dbReference type="RefSeq" id="WP_183960395.1">
    <property type="nucleotide sequence ID" value="NZ_JACHHP010000002.1"/>
</dbReference>
<dbReference type="PANTHER" id="PTHR44103:SF1">
    <property type="entry name" value="PROPROTEIN CONVERTASE P"/>
    <property type="match status" value="1"/>
</dbReference>
<organism evidence="3 4">
    <name type="scientific">Chiayiivirga flava</name>
    <dbReference type="NCBI Taxonomy" id="659595"/>
    <lineage>
        <taxon>Bacteria</taxon>
        <taxon>Pseudomonadati</taxon>
        <taxon>Pseudomonadota</taxon>
        <taxon>Gammaproteobacteria</taxon>
        <taxon>Lysobacterales</taxon>
        <taxon>Lysobacteraceae</taxon>
        <taxon>Chiayiivirga</taxon>
    </lineage>
</organism>
<reference evidence="3 4" key="1">
    <citation type="submission" date="2020-08" db="EMBL/GenBank/DDBJ databases">
        <title>Genomic Encyclopedia of Type Strains, Phase IV (KMG-IV): sequencing the most valuable type-strain genomes for metagenomic binning, comparative biology and taxonomic classification.</title>
        <authorList>
            <person name="Goeker M."/>
        </authorList>
    </citation>
    <scope>NUCLEOTIDE SEQUENCE [LARGE SCALE GENOMIC DNA]</scope>
    <source>
        <strain evidence="3 4">DSM 24163</strain>
    </source>
</reference>
<feature type="signal peptide" evidence="2">
    <location>
        <begin position="1"/>
        <end position="23"/>
    </location>
</feature>
<dbReference type="EMBL" id="JACHHP010000002">
    <property type="protein sequence ID" value="MBB5207877.1"/>
    <property type="molecule type" value="Genomic_DNA"/>
</dbReference>
<proteinExistence type="predicted"/>
<gene>
    <name evidence="3" type="ORF">HNQ52_001406</name>
</gene>
<name>A0A7W8FYX7_9GAMM</name>
<dbReference type="Gene3D" id="2.130.10.130">
    <property type="entry name" value="Integrin alpha, N-terminal"/>
    <property type="match status" value="2"/>
</dbReference>
<evidence type="ECO:0000313" key="3">
    <source>
        <dbReference type="EMBL" id="MBB5207877.1"/>
    </source>
</evidence>
<keyword evidence="1 2" id="KW-0732">Signal</keyword>
<dbReference type="SUPFAM" id="SSF69318">
    <property type="entry name" value="Integrin alpha N-terminal domain"/>
    <property type="match status" value="2"/>
</dbReference>
<dbReference type="PANTHER" id="PTHR44103">
    <property type="entry name" value="PROPROTEIN CONVERTASE P"/>
    <property type="match status" value="1"/>
</dbReference>